<evidence type="ECO:0000313" key="2">
    <source>
        <dbReference type="Proteomes" id="UP000448575"/>
    </source>
</evidence>
<dbReference type="InterPro" id="IPR007729">
    <property type="entry name" value="DGOK"/>
</dbReference>
<keyword evidence="1" id="KW-0418">Kinase</keyword>
<sequence>MVAQARLLGIDWGTSNRRAYLVGADGRCLQQHQDGQGALAVRGRFAESLQELRAELGVESGVPVVMSGMVGSALGWLEVAYLDHSVPLARLPETLVPVAAAPACFIVPGYCYREHGSVDVMRGEETQLYGALELRHGDGLYLLPGTHSKWVELEGGVIKRLTTFITGELFAALRSAGTLAPLMDDTEDAHALQAGAERAQRAGALSHTLFEARARVVSGEAAPSSTRSYVSGLLIGTEFAARRKAAGQQPLLRLIAARGLEAPYLQVAQMLGYSTQLIDPDQAFCAALGRFLKVLPS</sequence>
<dbReference type="InterPro" id="IPR042257">
    <property type="entry name" value="DGOK_C"/>
</dbReference>
<dbReference type="InterPro" id="IPR042258">
    <property type="entry name" value="DGOK_N"/>
</dbReference>
<keyword evidence="2" id="KW-1185">Reference proteome</keyword>
<accession>A0A6N9HL88</accession>
<dbReference type="GO" id="GO:0034194">
    <property type="term" value="P:D-galactonate catabolic process"/>
    <property type="evidence" value="ECO:0007669"/>
    <property type="project" value="InterPro"/>
</dbReference>
<keyword evidence="1" id="KW-0808">Transferase</keyword>
<proteinExistence type="predicted"/>
<gene>
    <name evidence="1" type="ORF">GTP41_16640</name>
</gene>
<evidence type="ECO:0000313" key="1">
    <source>
        <dbReference type="EMBL" id="MYN03722.1"/>
    </source>
</evidence>
<dbReference type="AlphaFoldDB" id="A0A6N9HL88"/>
<dbReference type="GO" id="GO:0008671">
    <property type="term" value="F:2-dehydro-3-deoxygalactonokinase activity"/>
    <property type="evidence" value="ECO:0007669"/>
    <property type="project" value="InterPro"/>
</dbReference>
<reference evidence="1 2" key="1">
    <citation type="submission" date="2019-12" db="EMBL/GenBank/DDBJ databases">
        <title>Novel species isolated from a subtropical stream in China.</title>
        <authorList>
            <person name="Lu H."/>
        </authorList>
    </citation>
    <scope>NUCLEOTIDE SEQUENCE [LARGE SCALE GENOMIC DNA]</scope>
    <source>
        <strain evidence="1 2">DS3</strain>
    </source>
</reference>
<dbReference type="Proteomes" id="UP000448575">
    <property type="component" value="Unassembled WGS sequence"/>
</dbReference>
<name>A0A6N9HL88_9BURK</name>
<dbReference type="EMBL" id="WWCJ01000011">
    <property type="protein sequence ID" value="MYN03722.1"/>
    <property type="molecule type" value="Genomic_DNA"/>
</dbReference>
<comment type="caution">
    <text evidence="1">The sequence shown here is derived from an EMBL/GenBank/DDBJ whole genome shotgun (WGS) entry which is preliminary data.</text>
</comment>
<dbReference type="Gene3D" id="3.30.420.300">
    <property type="entry name" value="2-keto-3-deoxy-galactonokinase, substrate binding domain"/>
    <property type="match status" value="1"/>
</dbReference>
<dbReference type="RefSeq" id="WP_161026693.1">
    <property type="nucleotide sequence ID" value="NZ_WWCJ01000011.1"/>
</dbReference>
<dbReference type="Gene3D" id="3.30.420.310">
    <property type="entry name" value="2-keto-3-deoxy-galactonokinase, C-terminal domain"/>
    <property type="match status" value="1"/>
</dbReference>
<organism evidence="1 2">
    <name type="scientific">Pseudoduganella guangdongensis</name>
    <dbReference type="NCBI Taxonomy" id="2692179"/>
    <lineage>
        <taxon>Bacteria</taxon>
        <taxon>Pseudomonadati</taxon>
        <taxon>Pseudomonadota</taxon>
        <taxon>Betaproteobacteria</taxon>
        <taxon>Burkholderiales</taxon>
        <taxon>Oxalobacteraceae</taxon>
        <taxon>Telluria group</taxon>
        <taxon>Pseudoduganella</taxon>
    </lineage>
</organism>
<protein>
    <submittedName>
        <fullName evidence="1">2-dehydro-3-deoxygalactonokinase</fullName>
    </submittedName>
</protein>
<dbReference type="Pfam" id="PF05035">
    <property type="entry name" value="DGOK"/>
    <property type="match status" value="1"/>
</dbReference>